<dbReference type="RefSeq" id="YP_010667929.1">
    <property type="nucleotide sequence ID" value="NC_070952.1"/>
</dbReference>
<evidence type="ECO:0000313" key="1">
    <source>
        <dbReference type="EMBL" id="QZA70650.1"/>
    </source>
</evidence>
<dbReference type="EMBL" id="MZ501267">
    <property type="protein sequence ID" value="QZA70650.1"/>
    <property type="molecule type" value="Genomic_DNA"/>
</dbReference>
<accession>A0AAE8BQY9</accession>
<keyword evidence="2" id="KW-1185">Reference proteome</keyword>
<reference evidence="1" key="1">
    <citation type="submission" date="2021-07" db="EMBL/GenBank/DDBJ databases">
        <authorList>
            <person name="Roth S.J."/>
            <person name="Krukonis G.P."/>
            <person name="Delesalle V.A."/>
        </authorList>
    </citation>
    <scope>NUCLEOTIDE SEQUENCE</scope>
</reference>
<proteinExistence type="predicted"/>
<dbReference type="GeneID" id="77944055"/>
<evidence type="ECO:0000313" key="2">
    <source>
        <dbReference type="Proteomes" id="UP000827517"/>
    </source>
</evidence>
<name>A0AAE8BQY9_9CAUD</name>
<dbReference type="Proteomes" id="UP000827517">
    <property type="component" value="Segment"/>
</dbReference>
<gene>
    <name evidence="1" type="primary">175</name>
    <name evidence="1" type="ORF">AH04_175</name>
</gene>
<protein>
    <submittedName>
        <fullName evidence="1">Uncharacterized protein</fullName>
    </submittedName>
</protein>
<dbReference type="KEGG" id="vg:77944055"/>
<sequence length="235" mass="26685">MSDFDTEIFNRNISTELLRLMSVFGNLHVHVSGEAKVDFRGALGQNNAWVGMTSTIISGDIGCLRPYESYPTCALDNALDFLYNLECAPHLNSSINEEHVPDSVQWKAFVDEIEKEMKNLVDTNYKKLYQFELKLEGAKVPTVIVTLKPLCNEFVSGEFIAANKYSFLGVIDDFDQPKLKSCFIVANGKEYEVELAKLIYFRNKAFFAPDKGDYLVKDEDTGFYVVLPKEDYSIH</sequence>
<organism evidence="1 2">
    <name type="scientific">Erwinia phage AH04</name>
    <dbReference type="NCBI Taxonomy" id="2869569"/>
    <lineage>
        <taxon>Viruses</taxon>
        <taxon>Duplodnaviria</taxon>
        <taxon>Heunggongvirae</taxon>
        <taxon>Uroviricota</taxon>
        <taxon>Caudoviricetes</taxon>
        <taxon>Chimalliviridae</taxon>
        <taxon>Meadowvirus</taxon>
        <taxon>Meadowvirus AH04</taxon>
    </lineage>
</organism>